<accession>A0A5K3F387</accession>
<organism evidence="6">
    <name type="scientific">Mesocestoides corti</name>
    <name type="common">Flatworm</name>
    <dbReference type="NCBI Taxonomy" id="53468"/>
    <lineage>
        <taxon>Eukaryota</taxon>
        <taxon>Metazoa</taxon>
        <taxon>Spiralia</taxon>
        <taxon>Lophotrochozoa</taxon>
        <taxon>Platyhelminthes</taxon>
        <taxon>Cestoda</taxon>
        <taxon>Eucestoda</taxon>
        <taxon>Cyclophyllidea</taxon>
        <taxon>Mesocestoididae</taxon>
        <taxon>Mesocestoides</taxon>
    </lineage>
</organism>
<keyword evidence="1" id="KW-0479">Metal-binding</keyword>
<evidence type="ECO:0000256" key="3">
    <source>
        <dbReference type="ARBA" id="ARBA00022833"/>
    </source>
</evidence>
<dbReference type="InterPro" id="IPR051188">
    <property type="entry name" value="PHD-type_Zinc_Finger"/>
</dbReference>
<evidence type="ECO:0000313" key="6">
    <source>
        <dbReference type="WBParaSite" id="MCU_005092-RB"/>
    </source>
</evidence>
<dbReference type="PROSITE" id="PS51805">
    <property type="entry name" value="EPHD"/>
    <property type="match status" value="1"/>
</dbReference>
<evidence type="ECO:0000256" key="4">
    <source>
        <dbReference type="SAM" id="MobiDB-lite"/>
    </source>
</evidence>
<protein>
    <submittedName>
        <fullName evidence="6">PHD-type domain-containing protein</fullName>
    </submittedName>
</protein>
<evidence type="ECO:0000256" key="2">
    <source>
        <dbReference type="ARBA" id="ARBA00022771"/>
    </source>
</evidence>
<keyword evidence="2" id="KW-0863">Zinc-finger</keyword>
<dbReference type="Pfam" id="PF13771">
    <property type="entry name" value="zf-HC5HC2H"/>
    <property type="match status" value="1"/>
</dbReference>
<feature type="compositionally biased region" description="Low complexity" evidence="4">
    <location>
        <begin position="463"/>
        <end position="477"/>
    </location>
</feature>
<feature type="region of interest" description="Disordered" evidence="4">
    <location>
        <begin position="547"/>
        <end position="573"/>
    </location>
</feature>
<dbReference type="InterPro" id="IPR034732">
    <property type="entry name" value="EPHD"/>
</dbReference>
<dbReference type="InterPro" id="IPR013083">
    <property type="entry name" value="Znf_RING/FYVE/PHD"/>
</dbReference>
<keyword evidence="3" id="KW-0862">Zinc</keyword>
<name>A0A5K3F387_MESCO</name>
<dbReference type="GO" id="GO:0008270">
    <property type="term" value="F:zinc ion binding"/>
    <property type="evidence" value="ECO:0007669"/>
    <property type="project" value="UniProtKB-KW"/>
</dbReference>
<dbReference type="AlphaFoldDB" id="A0A5K3F387"/>
<proteinExistence type="predicted"/>
<feature type="domain" description="PHD-type" evidence="5">
    <location>
        <begin position="6"/>
        <end position="128"/>
    </location>
</feature>
<dbReference type="Gene3D" id="3.30.40.10">
    <property type="entry name" value="Zinc/RING finger domain, C3HC4 (zinc finger)"/>
    <property type="match status" value="1"/>
</dbReference>
<dbReference type="WBParaSite" id="MCU_005092-RB">
    <property type="protein sequence ID" value="MCU_005092-RB"/>
    <property type="gene ID" value="MCU_005092"/>
</dbReference>
<feature type="compositionally biased region" description="Polar residues" evidence="4">
    <location>
        <begin position="243"/>
        <end position="255"/>
    </location>
</feature>
<reference evidence="6" key="1">
    <citation type="submission" date="2019-11" db="UniProtKB">
        <authorList>
            <consortium name="WormBaseParasite"/>
        </authorList>
    </citation>
    <scope>IDENTIFICATION</scope>
</reference>
<feature type="compositionally biased region" description="Polar residues" evidence="4">
    <location>
        <begin position="203"/>
        <end position="220"/>
    </location>
</feature>
<feature type="region of interest" description="Disordered" evidence="4">
    <location>
        <begin position="201"/>
        <end position="255"/>
    </location>
</feature>
<evidence type="ECO:0000259" key="5">
    <source>
        <dbReference type="PROSITE" id="PS51805"/>
    </source>
</evidence>
<sequence length="573" mass="62358">MPLSDAPKCNFCRSLSTNPVLGEFIDSHGLHVHLNCLYTASGLVQRTDPDKLSPNENGAYIAGFDVDEVKSELKRGTRLRCRHCNMTGACVGCCNSKCRASFHLPCIFEAKGLTIFSGAFDAFCSHHRPSQDLKSRLETYNDDPPECCICLFSIFPEEDEAVSNTDSLCKSLSPDQVTSPSSTCRKSVTIAGDALCPVLTPAPKQQSQSNNHWEVNTSTHGDSKRTPLQRASQLSSWKRRLLHSTTPSKTPGRATTTLTPFDAWSHGVIHGECCRPAWMHRDCAAGYARSAGLHHVKCPLCFNRDTFISTLLKFGVWVPDRDASWELEPGAFAYSQGPPVVGELAAGGGNASSEPNDETHVVLTGTPSDTPPSPSSRVEKPQIDGGSEFRVSPMPPPPRRRRRNTVVVRRPTATPGPSRTRRSLRRLAQTPLDSNSLVTDRLPALLECSFDTPGSSEKENRRPSPTTTATTTTDPLTLLPPSCPPPTTKARRRRAQSNFAGARLKQTVISSFFEPVVAAGGDTVGGDVRDDPEIERTNALFRSMMNVDRTPVTKPSAGRYSLRSSKSGTSSLL</sequence>
<evidence type="ECO:0000256" key="1">
    <source>
        <dbReference type="ARBA" id="ARBA00022723"/>
    </source>
</evidence>
<feature type="compositionally biased region" description="Low complexity" evidence="4">
    <location>
        <begin position="405"/>
        <end position="417"/>
    </location>
</feature>
<dbReference type="PANTHER" id="PTHR12420">
    <property type="entry name" value="PHD FINGER PROTEIN"/>
    <property type="match status" value="1"/>
</dbReference>
<feature type="region of interest" description="Disordered" evidence="4">
    <location>
        <begin position="448"/>
        <end position="477"/>
    </location>
</feature>
<dbReference type="GO" id="GO:0005634">
    <property type="term" value="C:nucleus"/>
    <property type="evidence" value="ECO:0007669"/>
    <property type="project" value="TreeGrafter"/>
</dbReference>
<dbReference type="PANTHER" id="PTHR12420:SF42">
    <property type="entry name" value="G2_M PHASE-SPECIFIC E3 UBIQUITIN-PROTEIN LIGASE"/>
    <property type="match status" value="1"/>
</dbReference>
<feature type="region of interest" description="Disordered" evidence="4">
    <location>
        <begin position="343"/>
        <end position="435"/>
    </location>
</feature>
<feature type="compositionally biased region" description="Low complexity" evidence="4">
    <location>
        <begin position="561"/>
        <end position="573"/>
    </location>
</feature>